<dbReference type="Proteomes" id="UP000297245">
    <property type="component" value="Unassembled WGS sequence"/>
</dbReference>
<evidence type="ECO:0008006" key="4">
    <source>
        <dbReference type="Google" id="ProtNLM"/>
    </source>
</evidence>
<reference evidence="2 3" key="1">
    <citation type="journal article" date="2019" name="Nat. Ecol. Evol.">
        <title>Megaphylogeny resolves global patterns of mushroom evolution.</title>
        <authorList>
            <person name="Varga T."/>
            <person name="Krizsan K."/>
            <person name="Foldi C."/>
            <person name="Dima B."/>
            <person name="Sanchez-Garcia M."/>
            <person name="Sanchez-Ramirez S."/>
            <person name="Szollosi G.J."/>
            <person name="Szarkandi J.G."/>
            <person name="Papp V."/>
            <person name="Albert L."/>
            <person name="Andreopoulos W."/>
            <person name="Angelini C."/>
            <person name="Antonin V."/>
            <person name="Barry K.W."/>
            <person name="Bougher N.L."/>
            <person name="Buchanan P."/>
            <person name="Buyck B."/>
            <person name="Bense V."/>
            <person name="Catcheside P."/>
            <person name="Chovatia M."/>
            <person name="Cooper J."/>
            <person name="Damon W."/>
            <person name="Desjardin D."/>
            <person name="Finy P."/>
            <person name="Geml J."/>
            <person name="Haridas S."/>
            <person name="Hughes K."/>
            <person name="Justo A."/>
            <person name="Karasinski D."/>
            <person name="Kautmanova I."/>
            <person name="Kiss B."/>
            <person name="Kocsube S."/>
            <person name="Kotiranta H."/>
            <person name="LaButti K.M."/>
            <person name="Lechner B.E."/>
            <person name="Liimatainen K."/>
            <person name="Lipzen A."/>
            <person name="Lukacs Z."/>
            <person name="Mihaltcheva S."/>
            <person name="Morgado L.N."/>
            <person name="Niskanen T."/>
            <person name="Noordeloos M.E."/>
            <person name="Ohm R.A."/>
            <person name="Ortiz-Santana B."/>
            <person name="Ovrebo C."/>
            <person name="Racz N."/>
            <person name="Riley R."/>
            <person name="Savchenko A."/>
            <person name="Shiryaev A."/>
            <person name="Soop K."/>
            <person name="Spirin V."/>
            <person name="Szebenyi C."/>
            <person name="Tomsovsky M."/>
            <person name="Tulloss R.E."/>
            <person name="Uehling J."/>
            <person name="Grigoriev I.V."/>
            <person name="Vagvolgyi C."/>
            <person name="Papp T."/>
            <person name="Martin F.M."/>
            <person name="Miettinen O."/>
            <person name="Hibbett D.S."/>
            <person name="Nagy L.G."/>
        </authorList>
    </citation>
    <scope>NUCLEOTIDE SEQUENCE [LARGE SCALE GENOMIC DNA]</scope>
    <source>
        <strain evidence="2 3">CBS 962.96</strain>
    </source>
</reference>
<gene>
    <name evidence="2" type="ORF">K435DRAFT_850792</name>
</gene>
<sequence>MSSALLNCVPVLTGANWIEWSEAIKAFLMSVGQLVAGIQDATGAKEMYDVLKGQYGKPGIAAVFTDFKCAIDYHIPNNKHPAAAIDNIIMFLTRIAANSPSTGTTTTSMAVPKFIQAMLIVSKLPDRYSYVVQTVAQTPMDEIITKLTLEHIREAAVHAWEGRSKCNDSNAGKSANKLSAVKRKDGDPDFKSQQKHQNTGAEQQTKQDGDGKKKRQRGKRSGKGKEKANSADDGGECSHTMSPTIVMDPAALDVRCPFFSPAPKPFDTFFTSTKRSINLVQDIGLKPTCERVRALEDVVMSDSLGDAALEGAGPS</sequence>
<protein>
    <recommendedName>
        <fullName evidence="4">DUF4219 domain-containing protein</fullName>
    </recommendedName>
</protein>
<keyword evidence="3" id="KW-1185">Reference proteome</keyword>
<evidence type="ECO:0000256" key="1">
    <source>
        <dbReference type="SAM" id="MobiDB-lite"/>
    </source>
</evidence>
<dbReference type="EMBL" id="ML179055">
    <property type="protein sequence ID" value="THV04532.1"/>
    <property type="molecule type" value="Genomic_DNA"/>
</dbReference>
<evidence type="ECO:0000313" key="2">
    <source>
        <dbReference type="EMBL" id="THV04532.1"/>
    </source>
</evidence>
<feature type="compositionally biased region" description="Basic residues" evidence="1">
    <location>
        <begin position="212"/>
        <end position="222"/>
    </location>
</feature>
<organism evidence="2 3">
    <name type="scientific">Dendrothele bispora (strain CBS 962.96)</name>
    <dbReference type="NCBI Taxonomy" id="1314807"/>
    <lineage>
        <taxon>Eukaryota</taxon>
        <taxon>Fungi</taxon>
        <taxon>Dikarya</taxon>
        <taxon>Basidiomycota</taxon>
        <taxon>Agaricomycotina</taxon>
        <taxon>Agaricomycetes</taxon>
        <taxon>Agaricomycetidae</taxon>
        <taxon>Agaricales</taxon>
        <taxon>Agaricales incertae sedis</taxon>
        <taxon>Dendrothele</taxon>
    </lineage>
</organism>
<feature type="region of interest" description="Disordered" evidence="1">
    <location>
        <begin position="163"/>
        <end position="240"/>
    </location>
</feature>
<accession>A0A4S8MNY0</accession>
<dbReference type="OrthoDB" id="3069822at2759"/>
<dbReference type="AlphaFoldDB" id="A0A4S8MNY0"/>
<feature type="compositionally biased region" description="Polar residues" evidence="1">
    <location>
        <begin position="195"/>
        <end position="204"/>
    </location>
</feature>
<proteinExistence type="predicted"/>
<feature type="compositionally biased region" description="Basic and acidic residues" evidence="1">
    <location>
        <begin position="182"/>
        <end position="192"/>
    </location>
</feature>
<name>A0A4S8MNY0_DENBC</name>
<evidence type="ECO:0000313" key="3">
    <source>
        <dbReference type="Proteomes" id="UP000297245"/>
    </source>
</evidence>
<feature type="compositionally biased region" description="Polar residues" evidence="1">
    <location>
        <begin position="167"/>
        <end position="177"/>
    </location>
</feature>